<sequence>MKVSKIRGGINLELLEGERDVLLQLIDDFREFVMSEDISDPAVARLFPDAYEGNEESAEFRKYSEPALREKKNRDSAYIRSCLGVAGVISIKEIEVDSWLRGINDLRLTLGTRLEVTGDEYGGEIPEDDPRSFLYSLYGWLGWLQGSLLEVEF</sequence>
<protein>
    <submittedName>
        <fullName evidence="1">Unannotated protein</fullName>
    </submittedName>
</protein>
<gene>
    <name evidence="1" type="ORF">UFOPK2593_00254</name>
</gene>
<dbReference type="InterPro" id="IPR018561">
    <property type="entry name" value="AosR"/>
</dbReference>
<proteinExistence type="predicted"/>
<reference evidence="1" key="1">
    <citation type="submission" date="2020-05" db="EMBL/GenBank/DDBJ databases">
        <authorList>
            <person name="Chiriac C."/>
            <person name="Salcher M."/>
            <person name="Ghai R."/>
            <person name="Kavagutti S V."/>
        </authorList>
    </citation>
    <scope>NUCLEOTIDE SEQUENCE</scope>
</reference>
<evidence type="ECO:0000313" key="1">
    <source>
        <dbReference type="EMBL" id="CAB4694523.1"/>
    </source>
</evidence>
<organism evidence="1">
    <name type="scientific">freshwater metagenome</name>
    <dbReference type="NCBI Taxonomy" id="449393"/>
    <lineage>
        <taxon>unclassified sequences</taxon>
        <taxon>metagenomes</taxon>
        <taxon>ecological metagenomes</taxon>
    </lineage>
</organism>
<accession>A0A6J6PCS1</accession>
<dbReference type="Pfam" id="PF09438">
    <property type="entry name" value="DUF2017"/>
    <property type="match status" value="1"/>
</dbReference>
<dbReference type="EMBL" id="CAEZXW010000008">
    <property type="protein sequence ID" value="CAB4694523.1"/>
    <property type="molecule type" value="Genomic_DNA"/>
</dbReference>
<name>A0A6J6PCS1_9ZZZZ</name>
<dbReference type="AlphaFoldDB" id="A0A6J6PCS1"/>